<evidence type="ECO:0000256" key="2">
    <source>
        <dbReference type="ARBA" id="ARBA00007131"/>
    </source>
</evidence>
<comment type="cofactor">
    <cofactor evidence="1">
        <name>thiamine diphosphate</name>
        <dbReference type="ChEBI" id="CHEBI:58937"/>
    </cofactor>
</comment>
<dbReference type="Proteomes" id="UP000176424">
    <property type="component" value="Unassembled WGS sequence"/>
</dbReference>
<keyword evidence="3" id="KW-0786">Thiamine pyrophosphate</keyword>
<dbReference type="Pfam" id="PF00456">
    <property type="entry name" value="Transketolase_N"/>
    <property type="match status" value="1"/>
</dbReference>
<proteinExistence type="inferred from homology"/>
<comment type="caution">
    <text evidence="5">The sequence shown here is derived from an EMBL/GenBank/DDBJ whole genome shotgun (WGS) entry which is preliminary data.</text>
</comment>
<dbReference type="InterPro" id="IPR005474">
    <property type="entry name" value="Transketolase_N"/>
</dbReference>
<sequence>MLTEEQIQRIELKATEIRKDIIEMLLMAGSGHSAGPLGITDVFATLYFSGILNWDPIDPWNNQRDRVILSAGHLCPVWYATLSHAGAFSHQDLMTLRKMGSLLQGHPHFRELPGVENSGGPLGQGLSQAIGHAMAARMNLEKYRTYCVMSDGELQEGSNWEAFMFAANKKLHNLTVIIDRNHIQIDGYTEDIMPLEPLTNKLRAFGWNVRDIDGHNVKKIGQEIEKAKNDTTGPVVIIAHTVAGKGVELMEGDFVWHGKTPNKQQSVEALKQLRSLWGKITSE</sequence>
<dbReference type="PANTHER" id="PTHR47514">
    <property type="entry name" value="TRANSKETOLASE N-TERMINAL SECTION-RELATED"/>
    <property type="match status" value="1"/>
</dbReference>
<feature type="domain" description="Transketolase N-terminal" evidence="4">
    <location>
        <begin position="16"/>
        <end position="272"/>
    </location>
</feature>
<gene>
    <name evidence="5" type="ORF">A2397_01510</name>
</gene>
<dbReference type="STRING" id="1797263.A2397_01510"/>
<dbReference type="Gene3D" id="3.40.50.970">
    <property type="match status" value="1"/>
</dbReference>
<dbReference type="EMBL" id="MEXR01000038">
    <property type="protein sequence ID" value="OGD09126.1"/>
    <property type="molecule type" value="Genomic_DNA"/>
</dbReference>
<reference evidence="5 6" key="1">
    <citation type="journal article" date="2016" name="Nat. Commun.">
        <title>Thousands of microbial genomes shed light on interconnected biogeochemical processes in an aquifer system.</title>
        <authorList>
            <person name="Anantharaman K."/>
            <person name="Brown C.T."/>
            <person name="Hug L.A."/>
            <person name="Sharon I."/>
            <person name="Castelle C.J."/>
            <person name="Probst A.J."/>
            <person name="Thomas B.C."/>
            <person name="Singh A."/>
            <person name="Wilkins M.J."/>
            <person name="Karaoz U."/>
            <person name="Brodie E.L."/>
            <person name="Williams K.H."/>
            <person name="Hubbard S.S."/>
            <person name="Banfield J.F."/>
        </authorList>
    </citation>
    <scope>NUCLEOTIDE SEQUENCE [LARGE SCALE GENOMIC DNA]</scope>
</reference>
<dbReference type="SUPFAM" id="SSF52518">
    <property type="entry name" value="Thiamin diphosphate-binding fold (THDP-binding)"/>
    <property type="match status" value="1"/>
</dbReference>
<evidence type="ECO:0000256" key="3">
    <source>
        <dbReference type="ARBA" id="ARBA00023052"/>
    </source>
</evidence>
<protein>
    <submittedName>
        <fullName evidence="5">Transketolase</fullName>
    </submittedName>
</protein>
<evidence type="ECO:0000256" key="1">
    <source>
        <dbReference type="ARBA" id="ARBA00001964"/>
    </source>
</evidence>
<evidence type="ECO:0000313" key="5">
    <source>
        <dbReference type="EMBL" id="OGD09126.1"/>
    </source>
</evidence>
<organism evidence="5 6">
    <name type="scientific">Candidatus Amesbacteria bacterium RIFOXYB1_FULL_44_23</name>
    <dbReference type="NCBI Taxonomy" id="1797263"/>
    <lineage>
        <taxon>Bacteria</taxon>
        <taxon>Candidatus Amesiibacteriota</taxon>
    </lineage>
</organism>
<evidence type="ECO:0000313" key="6">
    <source>
        <dbReference type="Proteomes" id="UP000176424"/>
    </source>
</evidence>
<name>A0A1F4ZTH1_9BACT</name>
<evidence type="ECO:0000259" key="4">
    <source>
        <dbReference type="Pfam" id="PF00456"/>
    </source>
</evidence>
<dbReference type="InterPro" id="IPR029061">
    <property type="entry name" value="THDP-binding"/>
</dbReference>
<dbReference type="CDD" id="cd02012">
    <property type="entry name" value="TPP_TK"/>
    <property type="match status" value="1"/>
</dbReference>
<accession>A0A1F4ZTH1</accession>
<dbReference type="PANTHER" id="PTHR47514:SF1">
    <property type="entry name" value="TRANSKETOLASE N-TERMINAL SECTION-RELATED"/>
    <property type="match status" value="1"/>
</dbReference>
<dbReference type="AlphaFoldDB" id="A0A1F4ZTH1"/>
<comment type="similarity">
    <text evidence="2">Belongs to the transketolase family.</text>
</comment>